<sequence>MRCHSGTLSKVAIAKRSLALPKNKMGQQKFFLPNVRNQLAKEMQCAGDFRNNLVCPVIMRKKKSQMAFPLYSTASEAMQMLLRRPRFTGSSTRHSDHMYMHTETRKVNSCYGYETKLTL</sequence>
<reference evidence="1" key="1">
    <citation type="submission" date="2019-12" db="EMBL/GenBank/DDBJ databases">
        <title>An insight into the sialome of adult female Ixodes ricinus ticks feeding for 6 days.</title>
        <authorList>
            <person name="Perner J."/>
            <person name="Ribeiro J.M.C."/>
        </authorList>
    </citation>
    <scope>NUCLEOTIDE SEQUENCE</scope>
    <source>
        <strain evidence="1">Semi-engorged</strain>
        <tissue evidence="1">Salivary glands</tissue>
    </source>
</reference>
<dbReference type="EMBL" id="GIFC01008945">
    <property type="protein sequence ID" value="MXU91028.1"/>
    <property type="molecule type" value="Transcribed_RNA"/>
</dbReference>
<accession>A0A6B0UNQ7</accession>
<name>A0A6B0UNQ7_IXORI</name>
<evidence type="ECO:0000313" key="1">
    <source>
        <dbReference type="EMBL" id="MXU91028.1"/>
    </source>
</evidence>
<organism evidence="1">
    <name type="scientific">Ixodes ricinus</name>
    <name type="common">Common tick</name>
    <name type="synonym">Acarus ricinus</name>
    <dbReference type="NCBI Taxonomy" id="34613"/>
    <lineage>
        <taxon>Eukaryota</taxon>
        <taxon>Metazoa</taxon>
        <taxon>Ecdysozoa</taxon>
        <taxon>Arthropoda</taxon>
        <taxon>Chelicerata</taxon>
        <taxon>Arachnida</taxon>
        <taxon>Acari</taxon>
        <taxon>Parasitiformes</taxon>
        <taxon>Ixodida</taxon>
        <taxon>Ixodoidea</taxon>
        <taxon>Ixodidae</taxon>
        <taxon>Ixodinae</taxon>
        <taxon>Ixodes</taxon>
    </lineage>
</organism>
<proteinExistence type="predicted"/>
<dbReference type="AlphaFoldDB" id="A0A6B0UNQ7"/>
<protein>
    <submittedName>
        <fullName evidence="1">Uncharacterized protein</fullName>
    </submittedName>
</protein>